<gene>
    <name evidence="2" type="ORF">EOE66_04480</name>
</gene>
<dbReference type="NCBIfam" id="TIGR03016">
    <property type="entry name" value="pepcterm_hypo_1"/>
    <property type="match status" value="1"/>
</dbReference>
<feature type="chain" id="PRO_5019398591" evidence="1">
    <location>
        <begin position="41"/>
        <end position="519"/>
    </location>
</feature>
<organism evidence="2 3">
    <name type="scientific">Rubrivivax rivuli</name>
    <dbReference type="NCBI Taxonomy" id="1862385"/>
    <lineage>
        <taxon>Bacteria</taxon>
        <taxon>Pseudomonadati</taxon>
        <taxon>Pseudomonadota</taxon>
        <taxon>Betaproteobacteria</taxon>
        <taxon>Burkholderiales</taxon>
        <taxon>Sphaerotilaceae</taxon>
        <taxon>Rubrivivax</taxon>
    </lineage>
</organism>
<dbReference type="RefSeq" id="WP_128227424.1">
    <property type="nucleotide sequence ID" value="NZ_SACR01000001.1"/>
</dbReference>
<accession>A0A437RSS4</accession>
<evidence type="ECO:0000256" key="1">
    <source>
        <dbReference type="SAM" id="SignalP"/>
    </source>
</evidence>
<name>A0A437RSS4_9BURK</name>
<feature type="signal peptide" evidence="1">
    <location>
        <begin position="1"/>
        <end position="40"/>
    </location>
</feature>
<dbReference type="AlphaFoldDB" id="A0A437RSS4"/>
<keyword evidence="1" id="KW-0732">Signal</keyword>
<evidence type="ECO:0000313" key="2">
    <source>
        <dbReference type="EMBL" id="RVU49813.1"/>
    </source>
</evidence>
<dbReference type="OrthoDB" id="8522878at2"/>
<dbReference type="Proteomes" id="UP000285575">
    <property type="component" value="Unassembled WGS sequence"/>
</dbReference>
<dbReference type="EMBL" id="SACR01000001">
    <property type="protein sequence ID" value="RVU49813.1"/>
    <property type="molecule type" value="Genomic_DNA"/>
</dbReference>
<protein>
    <submittedName>
        <fullName evidence="2">TIGR03016 family PEP-CTERM system-associated outer membrane protein</fullName>
    </submittedName>
</protein>
<keyword evidence="3" id="KW-1185">Reference proteome</keyword>
<sequence>MSSLLAALCRDSRRALLAVARCGGRSAAACLLLLPAFALAQGQARGAAFVPSLSSEVTYVDIRRFDTGPSRSETTVELQPGFRFTGRAGRMQGSVAYGLGLVHRTRNDPNFEARNQLAAALNGALVEDLAFLDVSASIAKQSVSAFGQQSVTGQAIDNPNQQEVGTLNITPSLRGRLAGVAAVDLRVNTTASNTRKSLEGDSLSTGASLSLSSVDAGALLGWSLSASTITTDYRTRADAKNDRATLALELRPDVDLGLSLRAGRETAEVTQVAGEAVQQNNWGASLRWQPSPRTLASFTTDRRFFGRSHAVNLSYRLARSSFRFGSVRDITLAASADSLAKPASLYDLFFEQFASQEPDPVQRQQLVLNFLSGLGLDPAATVTGGSINRGPTVQQRSDIGWIYGGQRLTVSGQAFASRSTQLGLEGAAATEAGPRQRGYTGNVAYRLTPTATLNLQGSRLMTKATNNQAGTDLKSLGLNLTERLGRHTTAGLSARYSVFNSVTTPYRETAVSATLGLRY</sequence>
<evidence type="ECO:0000313" key="3">
    <source>
        <dbReference type="Proteomes" id="UP000285575"/>
    </source>
</evidence>
<comment type="caution">
    <text evidence="2">The sequence shown here is derived from an EMBL/GenBank/DDBJ whole genome shotgun (WGS) entry which is preliminary data.</text>
</comment>
<proteinExistence type="predicted"/>
<reference evidence="2 3" key="1">
    <citation type="submission" date="2019-01" db="EMBL/GenBank/DDBJ databases">
        <authorList>
            <person name="Chen W.-M."/>
        </authorList>
    </citation>
    <scope>NUCLEOTIDE SEQUENCE [LARGE SCALE GENOMIC DNA]</scope>
    <source>
        <strain evidence="2 3">KYPY4</strain>
    </source>
</reference>
<dbReference type="SUPFAM" id="SSF56935">
    <property type="entry name" value="Porins"/>
    <property type="match status" value="1"/>
</dbReference>
<dbReference type="InterPro" id="IPR017467">
    <property type="entry name" value="CHP03016_PEP-CTERM"/>
</dbReference>